<feature type="transmembrane region" description="Helical" evidence="6">
    <location>
        <begin position="360"/>
        <end position="379"/>
    </location>
</feature>
<feature type="transmembrane region" description="Helical" evidence="6">
    <location>
        <begin position="334"/>
        <end position="354"/>
    </location>
</feature>
<gene>
    <name evidence="7" type="ORF">GCM10010492_58930</name>
</gene>
<feature type="transmembrane region" description="Helical" evidence="6">
    <location>
        <begin position="271"/>
        <end position="289"/>
    </location>
</feature>
<keyword evidence="3 6" id="KW-0812">Transmembrane</keyword>
<feature type="transmembrane region" description="Helical" evidence="6">
    <location>
        <begin position="39"/>
        <end position="59"/>
    </location>
</feature>
<dbReference type="CDD" id="cd06173">
    <property type="entry name" value="MFS_MefA_like"/>
    <property type="match status" value="1"/>
</dbReference>
<evidence type="ECO:0000256" key="2">
    <source>
        <dbReference type="ARBA" id="ARBA00022475"/>
    </source>
</evidence>
<evidence type="ECO:0000256" key="1">
    <source>
        <dbReference type="ARBA" id="ARBA00004651"/>
    </source>
</evidence>
<keyword evidence="8" id="KW-1185">Reference proteome</keyword>
<dbReference type="PANTHER" id="PTHR23513">
    <property type="entry name" value="INTEGRAL MEMBRANE EFFLUX PROTEIN-RELATED"/>
    <property type="match status" value="1"/>
</dbReference>
<feature type="transmembrane region" description="Helical" evidence="6">
    <location>
        <begin position="199"/>
        <end position="220"/>
    </location>
</feature>
<evidence type="ECO:0000313" key="7">
    <source>
        <dbReference type="EMBL" id="GAA0250883.1"/>
    </source>
</evidence>
<dbReference type="SUPFAM" id="SSF103473">
    <property type="entry name" value="MFS general substrate transporter"/>
    <property type="match status" value="1"/>
</dbReference>
<dbReference type="InterPro" id="IPR011701">
    <property type="entry name" value="MFS"/>
</dbReference>
<comment type="subcellular location">
    <subcellularLocation>
        <location evidence="1">Cell membrane</location>
        <topology evidence="1">Multi-pass membrane protein</topology>
    </subcellularLocation>
</comment>
<evidence type="ECO:0000313" key="8">
    <source>
        <dbReference type="Proteomes" id="UP001500416"/>
    </source>
</evidence>
<keyword evidence="4 6" id="KW-1133">Transmembrane helix</keyword>
<evidence type="ECO:0000256" key="3">
    <source>
        <dbReference type="ARBA" id="ARBA00022692"/>
    </source>
</evidence>
<evidence type="ECO:0000256" key="4">
    <source>
        <dbReference type="ARBA" id="ARBA00022989"/>
    </source>
</evidence>
<dbReference type="PANTHER" id="PTHR23513:SF18">
    <property type="entry name" value="INTEGRAL MEMBRANE PROTEIN"/>
    <property type="match status" value="1"/>
</dbReference>
<feature type="transmembrane region" description="Helical" evidence="6">
    <location>
        <begin position="240"/>
        <end position="264"/>
    </location>
</feature>
<reference evidence="8" key="1">
    <citation type="journal article" date="2019" name="Int. J. Syst. Evol. Microbiol.">
        <title>The Global Catalogue of Microorganisms (GCM) 10K type strain sequencing project: providing services to taxonomists for standard genome sequencing and annotation.</title>
        <authorList>
            <consortium name="The Broad Institute Genomics Platform"/>
            <consortium name="The Broad Institute Genome Sequencing Center for Infectious Disease"/>
            <person name="Wu L."/>
            <person name="Ma J."/>
        </authorList>
    </citation>
    <scope>NUCLEOTIDE SEQUENCE [LARGE SCALE GENOMIC DNA]</scope>
    <source>
        <strain evidence="8">JCM 3380</strain>
    </source>
</reference>
<feature type="transmembrane region" description="Helical" evidence="6">
    <location>
        <begin position="71"/>
        <end position="92"/>
    </location>
</feature>
<feature type="transmembrane region" description="Helical" evidence="6">
    <location>
        <begin position="98"/>
        <end position="117"/>
    </location>
</feature>
<evidence type="ECO:0000256" key="5">
    <source>
        <dbReference type="ARBA" id="ARBA00023136"/>
    </source>
</evidence>
<organism evidence="7 8">
    <name type="scientific">Saccharothrix mutabilis subsp. mutabilis</name>
    <dbReference type="NCBI Taxonomy" id="66855"/>
    <lineage>
        <taxon>Bacteria</taxon>
        <taxon>Bacillati</taxon>
        <taxon>Actinomycetota</taxon>
        <taxon>Actinomycetes</taxon>
        <taxon>Pseudonocardiales</taxon>
        <taxon>Pseudonocardiaceae</taxon>
        <taxon>Saccharothrix</taxon>
    </lineage>
</organism>
<feature type="transmembrane region" description="Helical" evidence="6">
    <location>
        <begin position="295"/>
        <end position="313"/>
    </location>
</feature>
<dbReference type="Proteomes" id="UP001500416">
    <property type="component" value="Unassembled WGS sequence"/>
</dbReference>
<accession>A0ABP3E3K4</accession>
<proteinExistence type="predicted"/>
<dbReference type="InterPro" id="IPR036259">
    <property type="entry name" value="MFS_trans_sf"/>
</dbReference>
<dbReference type="Pfam" id="PF07690">
    <property type="entry name" value="MFS_1"/>
    <property type="match status" value="1"/>
</dbReference>
<dbReference type="Gene3D" id="1.20.1250.20">
    <property type="entry name" value="MFS general substrate transporter like domains"/>
    <property type="match status" value="1"/>
</dbReference>
<dbReference type="EMBL" id="BAAABU010000018">
    <property type="protein sequence ID" value="GAA0250883.1"/>
    <property type="molecule type" value="Genomic_DNA"/>
</dbReference>
<protein>
    <submittedName>
        <fullName evidence="7">MFS transporter</fullName>
    </submittedName>
</protein>
<feature type="transmembrane region" description="Helical" evidence="6">
    <location>
        <begin position="166"/>
        <end position="187"/>
    </location>
</feature>
<sequence>MCRKPAFLRFWLGMAVSRTGDALTTVALAWLVLDLAGPAQLGVVLLCFGLPRVVTGPVAGRLLDRFPARLLLGWDNALRAALVAVVPVLAYAGELRIGHVYAVVLACAALSAVTEVAEGALVPRLVADAELESANSLLSVNWEVAYVVAPPVAGLAVGAVGAEAVLLLDAASFLVTSALCFGLPPLVAGEERTPARFGVLLRLPVALVLSLSATGFLFLGGVVEVFHPVFVREVLHAGPVAFGLVLGAAGVGGLCGAVFGVPLYRRVPERWRVSAAIACAAPVFALFAVVDTVVAAVVVAGVASFLWAPYYAVERSRFQRAVPEDVRGRVTGARTALCALGFPVGSAAGGALLAGVEVPAAALVVACGFVLLAFVPLAARERVRT</sequence>
<keyword evidence="2" id="KW-1003">Cell membrane</keyword>
<evidence type="ECO:0000256" key="6">
    <source>
        <dbReference type="SAM" id="Phobius"/>
    </source>
</evidence>
<keyword evidence="5 6" id="KW-0472">Membrane</keyword>
<comment type="caution">
    <text evidence="7">The sequence shown here is derived from an EMBL/GenBank/DDBJ whole genome shotgun (WGS) entry which is preliminary data.</text>
</comment>
<name>A0ABP3E3K4_9PSEU</name>